<feature type="domain" description="AB hydrolase-1" evidence="1">
    <location>
        <begin position="24"/>
        <end position="250"/>
    </location>
</feature>
<comment type="caution">
    <text evidence="2">The sequence shown here is derived from an EMBL/GenBank/DDBJ whole genome shotgun (WGS) entry which is preliminary data.</text>
</comment>
<dbReference type="InterPro" id="IPR029058">
    <property type="entry name" value="AB_hydrolase_fold"/>
</dbReference>
<reference evidence="3" key="1">
    <citation type="journal article" date="2019" name="Int. J. Syst. Evol. Microbiol.">
        <title>The Global Catalogue of Microorganisms (GCM) 10K type strain sequencing project: providing services to taxonomists for standard genome sequencing and annotation.</title>
        <authorList>
            <consortium name="The Broad Institute Genomics Platform"/>
            <consortium name="The Broad Institute Genome Sequencing Center for Infectious Disease"/>
            <person name="Wu L."/>
            <person name="Ma J."/>
        </authorList>
    </citation>
    <scope>NUCLEOTIDE SEQUENCE [LARGE SCALE GENOMIC DNA]</scope>
    <source>
        <strain evidence="3">CGMCC 4.7405</strain>
    </source>
</reference>
<dbReference type="Gene3D" id="3.40.50.1820">
    <property type="entry name" value="alpha/beta hydrolase"/>
    <property type="match status" value="1"/>
</dbReference>
<dbReference type="SUPFAM" id="SSF53474">
    <property type="entry name" value="alpha/beta-Hydrolases"/>
    <property type="match status" value="1"/>
</dbReference>
<accession>A0ABV8C523</accession>
<dbReference type="GO" id="GO:0016787">
    <property type="term" value="F:hydrolase activity"/>
    <property type="evidence" value="ECO:0007669"/>
    <property type="project" value="UniProtKB-KW"/>
</dbReference>
<dbReference type="InterPro" id="IPR050471">
    <property type="entry name" value="AB_hydrolase"/>
</dbReference>
<dbReference type="InterPro" id="IPR000073">
    <property type="entry name" value="AB_hydrolase_1"/>
</dbReference>
<evidence type="ECO:0000259" key="1">
    <source>
        <dbReference type="Pfam" id="PF00561"/>
    </source>
</evidence>
<evidence type="ECO:0000313" key="3">
    <source>
        <dbReference type="Proteomes" id="UP001595690"/>
    </source>
</evidence>
<dbReference type="PANTHER" id="PTHR43433:SF5">
    <property type="entry name" value="AB HYDROLASE-1 DOMAIN-CONTAINING PROTEIN"/>
    <property type="match status" value="1"/>
</dbReference>
<dbReference type="EMBL" id="JBHRZI010000032">
    <property type="protein sequence ID" value="MFC3897113.1"/>
    <property type="molecule type" value="Genomic_DNA"/>
</dbReference>
<evidence type="ECO:0000313" key="2">
    <source>
        <dbReference type="EMBL" id="MFC3897113.1"/>
    </source>
</evidence>
<dbReference type="RefSeq" id="WP_382378599.1">
    <property type="nucleotide sequence ID" value="NZ_JBHRZI010000032.1"/>
</dbReference>
<keyword evidence="3" id="KW-1185">Reference proteome</keyword>
<sequence>MRRPSQVDAGTAGGLPYLRVGSGPVLVFLPGITAHHEVPVGMDRRFQLGQLRPLARRREVWWLNRPHGLTSGVSMADIAADHAVALRELFGRPVDVLGVSTGGSVALQLAADAPSAVRKLVLVSAAYALGERGRHAQRDTAMWLRAGRTRRAAVSMMDIMGAGPLSHGAAKAMGWLLGGTFVGRGDPDLLALIEAEDAFDLHDRLHAITAPTLVVGGSHDACYGRALLERTAAAIPDARLVLFPRKGHLGVSPSVVRPVLDFLDEP</sequence>
<dbReference type="Pfam" id="PF00561">
    <property type="entry name" value="Abhydrolase_1"/>
    <property type="match status" value="1"/>
</dbReference>
<dbReference type="Proteomes" id="UP001595690">
    <property type="component" value="Unassembled WGS sequence"/>
</dbReference>
<proteinExistence type="predicted"/>
<keyword evidence="2" id="KW-0378">Hydrolase</keyword>
<gene>
    <name evidence="2" type="ORF">ACFOWZ_37035</name>
</gene>
<name>A0ABV8C523_9PSEU</name>
<organism evidence="2 3">
    <name type="scientific">Lentzea rhizosphaerae</name>
    <dbReference type="NCBI Taxonomy" id="2041025"/>
    <lineage>
        <taxon>Bacteria</taxon>
        <taxon>Bacillati</taxon>
        <taxon>Actinomycetota</taxon>
        <taxon>Actinomycetes</taxon>
        <taxon>Pseudonocardiales</taxon>
        <taxon>Pseudonocardiaceae</taxon>
        <taxon>Lentzea</taxon>
    </lineage>
</organism>
<dbReference type="PANTHER" id="PTHR43433">
    <property type="entry name" value="HYDROLASE, ALPHA/BETA FOLD FAMILY PROTEIN"/>
    <property type="match status" value="1"/>
</dbReference>
<protein>
    <submittedName>
        <fullName evidence="2">Alpha/beta fold hydrolase</fullName>
    </submittedName>
</protein>